<keyword evidence="2" id="KW-1185">Reference proteome</keyword>
<dbReference type="GeneID" id="70129417"/>
<reference evidence="1" key="1">
    <citation type="journal article" date="2021" name="Nat. Commun.">
        <title>Genetic determinants of endophytism in the Arabidopsis root mycobiome.</title>
        <authorList>
            <person name="Mesny F."/>
            <person name="Miyauchi S."/>
            <person name="Thiergart T."/>
            <person name="Pickel B."/>
            <person name="Atanasova L."/>
            <person name="Karlsson M."/>
            <person name="Huettel B."/>
            <person name="Barry K.W."/>
            <person name="Haridas S."/>
            <person name="Chen C."/>
            <person name="Bauer D."/>
            <person name="Andreopoulos W."/>
            <person name="Pangilinan J."/>
            <person name="LaButti K."/>
            <person name="Riley R."/>
            <person name="Lipzen A."/>
            <person name="Clum A."/>
            <person name="Drula E."/>
            <person name="Henrissat B."/>
            <person name="Kohler A."/>
            <person name="Grigoriev I.V."/>
            <person name="Martin F.M."/>
            <person name="Hacquard S."/>
        </authorList>
    </citation>
    <scope>NUCLEOTIDE SEQUENCE</scope>
    <source>
        <strain evidence="1">MPI-SDFR-AT-0073</strain>
    </source>
</reference>
<comment type="caution">
    <text evidence="1">The sequence shown here is derived from an EMBL/GenBank/DDBJ whole genome shotgun (WGS) entry which is preliminary data.</text>
</comment>
<sequence>MATDDYINKIRQLMKTEADKDQLLASGLPSSPPDDLIILIDTLPELDSPVIMVPDILAAGPTVYNNLGTYCLNNEHLAVETVKFLQTVFNTACERSPLLDIRVLWKRKQPLDASYSLEPKSLVDEILVNEIDDDLLRARKCM</sequence>
<organism evidence="1 2">
    <name type="scientific">Truncatella angustata</name>
    <dbReference type="NCBI Taxonomy" id="152316"/>
    <lineage>
        <taxon>Eukaryota</taxon>
        <taxon>Fungi</taxon>
        <taxon>Dikarya</taxon>
        <taxon>Ascomycota</taxon>
        <taxon>Pezizomycotina</taxon>
        <taxon>Sordariomycetes</taxon>
        <taxon>Xylariomycetidae</taxon>
        <taxon>Amphisphaeriales</taxon>
        <taxon>Sporocadaceae</taxon>
        <taxon>Truncatella</taxon>
    </lineage>
</organism>
<gene>
    <name evidence="1" type="ORF">BKA67DRAFT_538780</name>
</gene>
<dbReference type="EMBL" id="JAGPXC010000007">
    <property type="protein sequence ID" value="KAH6648767.1"/>
    <property type="molecule type" value="Genomic_DNA"/>
</dbReference>
<dbReference type="RefSeq" id="XP_045955274.1">
    <property type="nucleotide sequence ID" value="XM_046100525.1"/>
</dbReference>
<evidence type="ECO:0000313" key="2">
    <source>
        <dbReference type="Proteomes" id="UP000758603"/>
    </source>
</evidence>
<dbReference type="AlphaFoldDB" id="A0A9P8UF13"/>
<dbReference type="Proteomes" id="UP000758603">
    <property type="component" value="Unassembled WGS sequence"/>
</dbReference>
<evidence type="ECO:0000313" key="1">
    <source>
        <dbReference type="EMBL" id="KAH6648767.1"/>
    </source>
</evidence>
<proteinExistence type="predicted"/>
<protein>
    <submittedName>
        <fullName evidence="1">Uncharacterized protein</fullName>
    </submittedName>
</protein>
<name>A0A9P8UF13_9PEZI</name>
<accession>A0A9P8UF13</accession>